<evidence type="ECO:0000256" key="6">
    <source>
        <dbReference type="ARBA" id="ARBA00022448"/>
    </source>
</evidence>
<comment type="similarity">
    <text evidence="4">Belongs to the major facilitator superfamily. Sugar transporter (TC 2.A.1.1) family. Glucose transporter subfamily.</text>
</comment>
<evidence type="ECO:0000256" key="10">
    <source>
        <dbReference type="ARBA" id="ARBA00022989"/>
    </source>
</evidence>
<feature type="transmembrane region" description="Helical" evidence="15">
    <location>
        <begin position="293"/>
        <end position="314"/>
    </location>
</feature>
<comment type="subcellular location">
    <subcellularLocation>
        <location evidence="2">Cell membrane</location>
        <location evidence="2">Sarcolemma</location>
    </subcellularLocation>
    <subcellularLocation>
        <location evidence="3">Cell membrane</location>
        <topology evidence="3">Multi-pass membrane protein</topology>
    </subcellularLocation>
</comment>
<evidence type="ECO:0000256" key="12">
    <source>
        <dbReference type="ARBA" id="ARBA00029961"/>
    </source>
</evidence>
<dbReference type="InterPro" id="IPR005828">
    <property type="entry name" value="MFS_sugar_transport-like"/>
</dbReference>
<dbReference type="GO" id="GO:1990539">
    <property type="term" value="P:fructose import across plasma membrane"/>
    <property type="evidence" value="ECO:0007669"/>
    <property type="project" value="UniProtKB-ARBA"/>
</dbReference>
<evidence type="ECO:0000256" key="1">
    <source>
        <dbReference type="ARBA" id="ARBA00000590"/>
    </source>
</evidence>
<evidence type="ECO:0000256" key="13">
    <source>
        <dbReference type="ARBA" id="ARBA00031099"/>
    </source>
</evidence>
<feature type="transmembrane region" description="Helical" evidence="15">
    <location>
        <begin position="385"/>
        <end position="409"/>
    </location>
</feature>
<name>A0AAJ7SPM1_PETMA</name>
<feature type="transmembrane region" description="Helical" evidence="15">
    <location>
        <begin position="141"/>
        <end position="162"/>
    </location>
</feature>
<feature type="transmembrane region" description="Helical" evidence="15">
    <location>
        <begin position="107"/>
        <end position="129"/>
    </location>
</feature>
<feature type="transmembrane region" description="Helical" evidence="15">
    <location>
        <begin position="320"/>
        <end position="347"/>
    </location>
</feature>
<proteinExistence type="inferred from homology"/>
<keyword evidence="7" id="KW-1003">Cell membrane</keyword>
<evidence type="ECO:0000313" key="18">
    <source>
        <dbReference type="RefSeq" id="XP_032803246.1"/>
    </source>
</evidence>
<feature type="transmembrane region" description="Helical" evidence="15">
    <location>
        <begin position="50"/>
        <end position="68"/>
    </location>
</feature>
<evidence type="ECO:0000256" key="2">
    <source>
        <dbReference type="ARBA" id="ARBA00004135"/>
    </source>
</evidence>
<dbReference type="InterPro" id="IPR020846">
    <property type="entry name" value="MFS_dom"/>
</dbReference>
<gene>
    <name evidence="18" type="primary">LOC116939213</name>
</gene>
<dbReference type="GO" id="GO:0005353">
    <property type="term" value="F:fructose transmembrane transporter activity"/>
    <property type="evidence" value="ECO:0007669"/>
    <property type="project" value="UniProtKB-ARBA"/>
</dbReference>
<evidence type="ECO:0000256" key="3">
    <source>
        <dbReference type="ARBA" id="ARBA00004651"/>
    </source>
</evidence>
<keyword evidence="10 15" id="KW-1133">Transmembrane helix</keyword>
<reference evidence="18" key="1">
    <citation type="submission" date="2025-08" db="UniProtKB">
        <authorList>
            <consortium name="RefSeq"/>
        </authorList>
    </citation>
    <scope>IDENTIFICATION</scope>
    <source>
        <tissue evidence="18">Sperm</tissue>
    </source>
</reference>
<evidence type="ECO:0000313" key="17">
    <source>
        <dbReference type="Proteomes" id="UP001318040"/>
    </source>
</evidence>
<keyword evidence="9 15" id="KW-0812">Transmembrane</keyword>
<dbReference type="PRINTS" id="PR00171">
    <property type="entry name" value="SUGRTRNSPORT"/>
</dbReference>
<dbReference type="PANTHER" id="PTHR23503:SF22">
    <property type="entry name" value="SOLUTE CARRIER FAMILY 2, FACILITATED GLUCOSE TRANSPORTER MEMBER 11"/>
    <property type="match status" value="1"/>
</dbReference>
<dbReference type="GO" id="GO:0070837">
    <property type="term" value="P:dehydroascorbic acid transport"/>
    <property type="evidence" value="ECO:0007669"/>
    <property type="project" value="TreeGrafter"/>
</dbReference>
<feature type="transmembrane region" description="Helical" evidence="15">
    <location>
        <begin position="74"/>
        <end position="95"/>
    </location>
</feature>
<evidence type="ECO:0000259" key="16">
    <source>
        <dbReference type="PROSITE" id="PS50850"/>
    </source>
</evidence>
<accession>A0AAJ7SPM1</accession>
<dbReference type="InterPro" id="IPR045263">
    <property type="entry name" value="GLUT"/>
</dbReference>
<evidence type="ECO:0000256" key="5">
    <source>
        <dbReference type="ARBA" id="ARBA00015973"/>
    </source>
</evidence>
<dbReference type="SUPFAM" id="SSF103473">
    <property type="entry name" value="MFS general substrate transporter"/>
    <property type="match status" value="1"/>
</dbReference>
<feature type="transmembrane region" description="Helical" evidence="15">
    <location>
        <begin position="359"/>
        <end position="379"/>
    </location>
</feature>
<dbReference type="GO" id="GO:0042383">
    <property type="term" value="C:sarcolemma"/>
    <property type="evidence" value="ECO:0007669"/>
    <property type="project" value="UniProtKB-SubCell"/>
</dbReference>
<dbReference type="GO" id="GO:0055056">
    <property type="term" value="F:D-glucose transmembrane transporter activity"/>
    <property type="evidence" value="ECO:0007669"/>
    <property type="project" value="TreeGrafter"/>
</dbReference>
<dbReference type="NCBIfam" id="TIGR00879">
    <property type="entry name" value="SP"/>
    <property type="match status" value="1"/>
</dbReference>
<evidence type="ECO:0000256" key="14">
    <source>
        <dbReference type="RuleBase" id="RU003346"/>
    </source>
</evidence>
<dbReference type="Pfam" id="PF00083">
    <property type="entry name" value="Sugar_tr"/>
    <property type="match status" value="1"/>
</dbReference>
<evidence type="ECO:0000256" key="7">
    <source>
        <dbReference type="ARBA" id="ARBA00022475"/>
    </source>
</evidence>
<keyword evidence="17" id="KW-1185">Reference proteome</keyword>
<dbReference type="PROSITE" id="PS00217">
    <property type="entry name" value="SUGAR_TRANSPORT_2"/>
    <property type="match status" value="1"/>
</dbReference>
<dbReference type="RefSeq" id="XP_032803246.1">
    <property type="nucleotide sequence ID" value="XM_032947355.1"/>
</dbReference>
<feature type="domain" description="Major facilitator superfamily (MFS) profile" evidence="16">
    <location>
        <begin position="1"/>
        <end position="413"/>
    </location>
</feature>
<keyword evidence="11 15" id="KW-0472">Membrane</keyword>
<dbReference type="FunFam" id="1.20.1250.20:FF:001511">
    <property type="entry name" value="Solute carrier family 2, facilitated glucose transporter member 5"/>
    <property type="match status" value="1"/>
</dbReference>
<dbReference type="GO" id="GO:0046323">
    <property type="term" value="P:D-glucose import"/>
    <property type="evidence" value="ECO:0007669"/>
    <property type="project" value="TreeGrafter"/>
</dbReference>
<dbReference type="Proteomes" id="UP001318040">
    <property type="component" value="Chromosome 5"/>
</dbReference>
<protein>
    <recommendedName>
        <fullName evidence="5">Solute carrier family 2, facilitated glucose transporter member 5</fullName>
    </recommendedName>
    <alternativeName>
        <fullName evidence="13">Fructose transporter</fullName>
    </alternativeName>
    <alternativeName>
        <fullName evidence="12">Glucose transporter type 5, small intestine</fullName>
    </alternativeName>
</protein>
<keyword evidence="6 14" id="KW-0813">Transport</keyword>
<evidence type="ECO:0000256" key="8">
    <source>
        <dbReference type="ARBA" id="ARBA00022597"/>
    </source>
</evidence>
<evidence type="ECO:0000256" key="11">
    <source>
        <dbReference type="ARBA" id="ARBA00023136"/>
    </source>
</evidence>
<sequence length="439" mass="47167">MPSFSRRKDPLVTRSPGYCWAPCASRPGSEAAFSMASTWRSSAPPRGRGTLLFNNVFALLGAALMWGSHPAASYEILIVGRLLAGVNAGMGLNLQPMYLGESAPQRLRGALSLSCIVFLTLGIVVAQVASLREVLGSEKEWPLLLGLTALPALVQLATLPAFPESPRFLLIDRGDRHGALAALRRLRGPGTDLRSELQDMEAERQAVAGRPVSLLKLLQDRSVRWQITSIVVLSAGQQLSGLTALYSYAEYVFVAAGIAAESVPYVNLGTGLCELFTATCCGMLVERTGRRKLLVAGYLAMAVCCCINTLSLALLERVSWMPYLSVASIFAYILSFGIGPGGVTAILAAELFTQEARPAAFMLSGSVISLSLLAVSLVYPFLMMILGPFTFLAFAAACMLCALYTGLVLPETRDRSFLEISRDFQSLNADKRAARSRTP</sequence>
<organism evidence="17 18">
    <name type="scientific">Petromyzon marinus</name>
    <name type="common">Sea lamprey</name>
    <dbReference type="NCBI Taxonomy" id="7757"/>
    <lineage>
        <taxon>Eukaryota</taxon>
        <taxon>Metazoa</taxon>
        <taxon>Chordata</taxon>
        <taxon>Craniata</taxon>
        <taxon>Vertebrata</taxon>
        <taxon>Cyclostomata</taxon>
        <taxon>Hyperoartia</taxon>
        <taxon>Petromyzontiformes</taxon>
        <taxon>Petromyzontidae</taxon>
        <taxon>Petromyzon</taxon>
    </lineage>
</organism>
<dbReference type="InterPro" id="IPR036259">
    <property type="entry name" value="MFS_trans_sf"/>
</dbReference>
<comment type="catalytic activity">
    <reaction evidence="1">
        <text>D-fructose(out) = D-fructose(in)</text>
        <dbReference type="Rhea" id="RHEA:60372"/>
        <dbReference type="ChEBI" id="CHEBI:37721"/>
    </reaction>
</comment>
<dbReference type="InterPro" id="IPR003663">
    <property type="entry name" value="Sugar/inositol_transpt"/>
</dbReference>
<dbReference type="PROSITE" id="PS50850">
    <property type="entry name" value="MFS"/>
    <property type="match status" value="1"/>
</dbReference>
<evidence type="ECO:0000256" key="4">
    <source>
        <dbReference type="ARBA" id="ARBA00007004"/>
    </source>
</evidence>
<keyword evidence="8" id="KW-0762">Sugar transport</keyword>
<evidence type="ECO:0000256" key="9">
    <source>
        <dbReference type="ARBA" id="ARBA00022692"/>
    </source>
</evidence>
<dbReference type="AlphaFoldDB" id="A0AAJ7SPM1"/>
<dbReference type="InterPro" id="IPR005829">
    <property type="entry name" value="Sugar_transporter_CS"/>
</dbReference>
<evidence type="ECO:0000256" key="15">
    <source>
        <dbReference type="SAM" id="Phobius"/>
    </source>
</evidence>
<dbReference type="PANTHER" id="PTHR23503">
    <property type="entry name" value="SOLUTE CARRIER FAMILY 2"/>
    <property type="match status" value="1"/>
</dbReference>
<dbReference type="Gene3D" id="1.20.1250.20">
    <property type="entry name" value="MFS general substrate transporter like domains"/>
    <property type="match status" value="1"/>
</dbReference>